<reference evidence="2 3" key="1">
    <citation type="submission" date="2018-05" db="EMBL/GenBank/DDBJ databases">
        <title>Mucilaginibacter hurinus sp. nov., isolated from briquette warehouse soil.</title>
        <authorList>
            <person name="Choi L."/>
        </authorList>
    </citation>
    <scope>NUCLEOTIDE SEQUENCE [LARGE SCALE GENOMIC DNA]</scope>
    <source>
        <strain evidence="2 3">ZR32</strain>
    </source>
</reference>
<name>A0A367GTE3_9SPHI</name>
<organism evidence="2 3">
    <name type="scientific">Mucilaginibacter hurinus</name>
    <dbReference type="NCBI Taxonomy" id="2201324"/>
    <lineage>
        <taxon>Bacteria</taxon>
        <taxon>Pseudomonadati</taxon>
        <taxon>Bacteroidota</taxon>
        <taxon>Sphingobacteriia</taxon>
        <taxon>Sphingobacteriales</taxon>
        <taxon>Sphingobacteriaceae</taxon>
        <taxon>Mucilaginibacter</taxon>
    </lineage>
</organism>
<dbReference type="AlphaFoldDB" id="A0A367GTE3"/>
<accession>A0A367GTE3</accession>
<protein>
    <submittedName>
        <fullName evidence="2">Uncharacterized protein</fullName>
    </submittedName>
</protein>
<dbReference type="EMBL" id="QGDC01000001">
    <property type="protein sequence ID" value="RCH56355.1"/>
    <property type="molecule type" value="Genomic_DNA"/>
</dbReference>
<dbReference type="Proteomes" id="UP000253209">
    <property type="component" value="Unassembled WGS sequence"/>
</dbReference>
<evidence type="ECO:0000256" key="1">
    <source>
        <dbReference type="SAM" id="MobiDB-lite"/>
    </source>
</evidence>
<proteinExistence type="predicted"/>
<feature type="region of interest" description="Disordered" evidence="1">
    <location>
        <begin position="16"/>
        <end position="96"/>
    </location>
</feature>
<sequence>MPQPNIVARHRFIKKKHMIMEATDPIDEPKKEETPQPDFVPNEEEINSFGDADEAIKEENYPSLSNQTQTGNATNNSALDIEPEGDGDDSLAHPND</sequence>
<gene>
    <name evidence="2" type="ORF">DJ568_00400</name>
</gene>
<feature type="compositionally biased region" description="Polar residues" evidence="1">
    <location>
        <begin position="62"/>
        <end position="78"/>
    </location>
</feature>
<evidence type="ECO:0000313" key="3">
    <source>
        <dbReference type="Proteomes" id="UP000253209"/>
    </source>
</evidence>
<keyword evidence="3" id="KW-1185">Reference proteome</keyword>
<evidence type="ECO:0000313" key="2">
    <source>
        <dbReference type="EMBL" id="RCH56355.1"/>
    </source>
</evidence>
<comment type="caution">
    <text evidence="2">The sequence shown here is derived from an EMBL/GenBank/DDBJ whole genome shotgun (WGS) entry which is preliminary data.</text>
</comment>